<organism evidence="2 4">
    <name type="scientific">Microbacterium paraoxydans</name>
    <dbReference type="NCBI Taxonomy" id="199592"/>
    <lineage>
        <taxon>Bacteria</taxon>
        <taxon>Bacillati</taxon>
        <taxon>Actinomycetota</taxon>
        <taxon>Actinomycetes</taxon>
        <taxon>Micrococcales</taxon>
        <taxon>Microbacteriaceae</taxon>
        <taxon>Microbacterium</taxon>
    </lineage>
</organism>
<dbReference type="EMBL" id="CP146240">
    <property type="protein sequence ID" value="WWS83441.1"/>
    <property type="molecule type" value="Genomic_DNA"/>
</dbReference>
<dbReference type="RefSeq" id="WP_157524002.1">
    <property type="nucleotide sequence ID" value="NZ_CBDRLF010000005.1"/>
</dbReference>
<dbReference type="Proteomes" id="UP001377573">
    <property type="component" value="Chromosome"/>
</dbReference>
<name>A0A1H1VAA2_9MICO</name>
<reference evidence="3 5" key="2">
    <citation type="submission" date="2024-02" db="EMBL/GenBank/DDBJ databases">
        <authorList>
            <person name="Alasadi S."/>
            <person name="Hussein S.A."/>
        </authorList>
    </citation>
    <scope>NUCLEOTIDE SEQUENCE [LARGE SCALE GENOMIC DNA]</scope>
    <source>
        <strain evidence="3 5">GJ_SRA_44_2022</strain>
    </source>
</reference>
<dbReference type="EMBL" id="LT629770">
    <property type="protein sequence ID" value="SDS81692.1"/>
    <property type="molecule type" value="Genomic_DNA"/>
</dbReference>
<sequence>MSDTSNSQDNQEEIEAIGVDPDFVTTDHDPEPDELPATGGGEDDDDVDVADLP</sequence>
<evidence type="ECO:0000313" key="4">
    <source>
        <dbReference type="Proteomes" id="UP000182126"/>
    </source>
</evidence>
<dbReference type="GeneID" id="43327337"/>
<protein>
    <submittedName>
        <fullName evidence="2">Uncharacterized protein</fullName>
    </submittedName>
</protein>
<gene>
    <name evidence="2" type="ORF">SAMN04489809_2757</name>
    <name evidence="3" type="ORF">V8Z62_08930</name>
</gene>
<evidence type="ECO:0000313" key="5">
    <source>
        <dbReference type="Proteomes" id="UP001377573"/>
    </source>
</evidence>
<evidence type="ECO:0000256" key="1">
    <source>
        <dbReference type="SAM" id="MobiDB-lite"/>
    </source>
</evidence>
<evidence type="ECO:0000313" key="3">
    <source>
        <dbReference type="EMBL" id="WWS83441.1"/>
    </source>
</evidence>
<accession>A0A1H1VAA2</accession>
<dbReference type="AlphaFoldDB" id="A0A1H1VAA2"/>
<feature type="region of interest" description="Disordered" evidence="1">
    <location>
        <begin position="1"/>
        <end position="53"/>
    </location>
</feature>
<proteinExistence type="predicted"/>
<evidence type="ECO:0000313" key="2">
    <source>
        <dbReference type="EMBL" id="SDS81692.1"/>
    </source>
</evidence>
<keyword evidence="5" id="KW-1185">Reference proteome</keyword>
<dbReference type="Proteomes" id="UP000182126">
    <property type="component" value="Chromosome I"/>
</dbReference>
<feature type="compositionally biased region" description="Acidic residues" evidence="1">
    <location>
        <begin position="41"/>
        <end position="53"/>
    </location>
</feature>
<reference evidence="2 4" key="1">
    <citation type="submission" date="2016-10" db="EMBL/GenBank/DDBJ databases">
        <authorList>
            <person name="de Groot N.N."/>
        </authorList>
    </citation>
    <scope>NUCLEOTIDE SEQUENCE [LARGE SCALE GENOMIC DNA]</scope>
    <source>
        <strain evidence="2 4">DSM 15019</strain>
    </source>
</reference>